<sequence>MNTGRDPTSRLRANLNPLRTTALGNGFHGPNTTPLSAVSMNQTPASAIQPYNPQQWAPSPAPERHHYQEQPQSPPPPPPYSPPRSQRPSSMVFETSPANISAARAPLPGTPNNHHLQQGHQRPSPESTTSQTSFAPPPGTTRGASRERRFGLPSFGRRRDSDQYQQQNITLSPSDTYTHTHAHQPIPPPPASRSPQPPLQHQPQQQQQQQQQQHQRSQPPLQPLQTSNYHQQHQQSQQPPAVAPGSRRAASAGAIATPTSARSRSSSQVRWEAGMPLPPPPPGPPPSGSRSQSMTRPHHGSDPIVSGPTRRPPPAGVAVLGPVPPTPAGWFDRDLVEPENENTAVRDGDVDNYNDPYNDNATPRQVPDSVAAAAAAASAAAAREDHSPNRGSLVESTSSAASSSARDLAESAPSTNSTHSSHSPSATVTNGTNSSSGGSGSSNYNNMTLARTGAVRGGEKTLRERRNESRNRAANSVRNSIDGAVNAGINADSSSGPGHGHARQLSNIVIPAAGSVGSLMRRPTINKSTPRSGGGGPNSGRALLSLQQQQASPRSSDTVTGGTATPPFSPYPHSSSPNMNRPHMGSIASGLANDANANAVPKALPTPPLRSRASSASSQTRRQSQSPPNASDATTGAGSGDTLTRELAVSQSSDQFCQGSVDRFHAFAQREAAAGSDAERVRLFAEFMVAESRVRRERYAAAIGAMGSEIFDLTRDFFRPMLPAVATAPFTAGGGGRREPVASQGSADDSAGTSAVEFTPQSSEPSHSHRGSVASVFREGSASAPLVGRDTASSPDDNANFDSAIDSSSTPNSAHLPMSPSGPPPGWGAQANYMPSLSPILSMSVSEHPDDKSSRGRTASRWWESSENGGEGRDGRGGRRDDSGDRLARSKRESKYMGVPKEAREALQWTDDLHEPLSGRSVRSPQYVDPGVGSSGNGGPVNYAAYEGSSEYPPEKVHHHPQADYMASPDPVRTPQAPPAHFRNSYLSSTASSSTPGLSTPNTPNAGSAFQQPGAQPLHQNSIPAALDVSRLVTLPPPYPRHHPAVNNNHPDLSETRAAVRTLASLGDVEAAYDQCKRATEAAHIESDRAQQQQTATMRANLQEEIASGRMSYAEAAAIEADAAAANEARQKESLKADFDRFQTMVVQPVNELLTGRIAHATQLFDELRSRLFGETRQPSPNLPQEEGDEQPELLETLTLLKWVFEAREALHRAIYDLLTERNNRYRDMVLAPYRRAGDTAADKLRDAEAFFAGDAATRAAAFAAEALQRTEAFRDVVEANVVRGVEVQLSAFWDIAPPLAQLLDQVPLDLTGFTVQIPAAEYEETPSYHEHPLQYLFSLLLHAEKSTHQFIESQTNLLCLLHEVKEAALTAKDRTTGTGEANSSSGATSRDVESARLTDDLKDKVRVVQGQWRAGLGETFELVKERVGGWLLETGGWDESLEDGGVGGV</sequence>
<dbReference type="VEuPathDB" id="FungiDB:SPSK_08314"/>
<feature type="compositionally biased region" description="Low complexity" evidence="1">
    <location>
        <begin position="985"/>
        <end position="1001"/>
    </location>
</feature>
<feature type="compositionally biased region" description="Low complexity" evidence="1">
    <location>
        <begin position="351"/>
        <end position="360"/>
    </location>
</feature>
<dbReference type="Proteomes" id="UP000033710">
    <property type="component" value="Unassembled WGS sequence"/>
</dbReference>
<evidence type="ECO:0000256" key="1">
    <source>
        <dbReference type="SAM" id="MobiDB-lite"/>
    </source>
</evidence>
<feature type="region of interest" description="Disordered" evidence="1">
    <location>
        <begin position="1"/>
        <end position="641"/>
    </location>
</feature>
<dbReference type="RefSeq" id="XP_016587995.1">
    <property type="nucleotide sequence ID" value="XM_016734917.1"/>
</dbReference>
<accession>A0A0F2M8A5</accession>
<feature type="compositionally biased region" description="Basic and acidic residues" evidence="1">
    <location>
        <begin position="870"/>
        <end position="917"/>
    </location>
</feature>
<dbReference type="OrthoDB" id="5367052at2759"/>
<feature type="compositionally biased region" description="Polar residues" evidence="1">
    <location>
        <begin position="30"/>
        <end position="57"/>
    </location>
</feature>
<evidence type="ECO:0000313" key="3">
    <source>
        <dbReference type="Proteomes" id="UP000033710"/>
    </source>
</evidence>
<feature type="compositionally biased region" description="Pro residues" evidence="1">
    <location>
        <begin position="276"/>
        <end position="287"/>
    </location>
</feature>
<feature type="compositionally biased region" description="Low complexity" evidence="1">
    <location>
        <begin position="392"/>
        <end position="446"/>
    </location>
</feature>
<dbReference type="KEGG" id="ssck:SPSK_08314"/>
<feature type="compositionally biased region" description="Polar residues" evidence="1">
    <location>
        <begin position="743"/>
        <end position="753"/>
    </location>
</feature>
<feature type="compositionally biased region" description="Basic and acidic residues" evidence="1">
    <location>
        <begin position="457"/>
        <end position="471"/>
    </location>
</feature>
<feature type="compositionally biased region" description="Polar residues" evidence="1">
    <location>
        <begin position="833"/>
        <end position="845"/>
    </location>
</feature>
<dbReference type="GeneID" id="27670194"/>
<dbReference type="EMBL" id="AXCR01000007">
    <property type="protein sequence ID" value="KJR85319.1"/>
    <property type="molecule type" value="Genomic_DNA"/>
</dbReference>
<feature type="compositionally biased region" description="Pro residues" evidence="1">
    <location>
        <begin position="72"/>
        <end position="82"/>
    </location>
</feature>
<feature type="compositionally biased region" description="Pro residues" evidence="1">
    <location>
        <begin position="185"/>
        <end position="200"/>
    </location>
</feature>
<comment type="caution">
    <text evidence="2">The sequence shown here is derived from an EMBL/GenBank/DDBJ whole genome shotgun (WGS) entry which is preliminary data.</text>
</comment>
<proteinExistence type="predicted"/>
<gene>
    <name evidence="2" type="ORF">SPSK_08314</name>
</gene>
<feature type="compositionally biased region" description="Low complexity" evidence="1">
    <location>
        <begin position="609"/>
        <end position="628"/>
    </location>
</feature>
<feature type="compositionally biased region" description="Polar residues" evidence="1">
    <location>
        <begin position="1377"/>
        <end position="1389"/>
    </location>
</feature>
<feature type="compositionally biased region" description="Polar residues" evidence="1">
    <location>
        <begin position="110"/>
        <end position="134"/>
    </location>
</feature>
<feature type="region of interest" description="Disordered" evidence="1">
    <location>
        <begin position="728"/>
        <end position="1019"/>
    </location>
</feature>
<evidence type="ECO:0000313" key="2">
    <source>
        <dbReference type="EMBL" id="KJR85319.1"/>
    </source>
</evidence>
<feature type="compositionally biased region" description="Low complexity" evidence="1">
    <location>
        <begin position="371"/>
        <end position="381"/>
    </location>
</feature>
<feature type="compositionally biased region" description="Polar residues" evidence="1">
    <location>
        <begin position="163"/>
        <end position="179"/>
    </location>
</feature>
<feature type="compositionally biased region" description="Low complexity" evidence="1">
    <location>
        <begin position="201"/>
        <end position="267"/>
    </location>
</feature>
<feature type="compositionally biased region" description="Polar residues" evidence="1">
    <location>
        <begin position="1002"/>
        <end position="1019"/>
    </location>
</feature>
<protein>
    <submittedName>
        <fullName evidence="2">Uncharacterized protein</fullName>
    </submittedName>
</protein>
<name>A0A0F2M8A5_SPOSC</name>
<feature type="compositionally biased region" description="Low complexity" evidence="1">
    <location>
        <begin position="539"/>
        <end position="556"/>
    </location>
</feature>
<organism evidence="2 3">
    <name type="scientific">Sporothrix schenckii 1099-18</name>
    <dbReference type="NCBI Taxonomy" id="1397361"/>
    <lineage>
        <taxon>Eukaryota</taxon>
        <taxon>Fungi</taxon>
        <taxon>Dikarya</taxon>
        <taxon>Ascomycota</taxon>
        <taxon>Pezizomycotina</taxon>
        <taxon>Sordariomycetes</taxon>
        <taxon>Sordariomycetidae</taxon>
        <taxon>Ophiostomatales</taxon>
        <taxon>Ophiostomataceae</taxon>
        <taxon>Sporothrix</taxon>
    </lineage>
</organism>
<feature type="region of interest" description="Disordered" evidence="1">
    <location>
        <begin position="1373"/>
        <end position="1396"/>
    </location>
</feature>
<reference evidence="2 3" key="2">
    <citation type="journal article" date="2015" name="Eukaryot. Cell">
        <title>Asexual propagation of a virulent clone complex in a human and feline outbreak of sporotrichosis.</title>
        <authorList>
            <person name="Teixeira Mde M."/>
            <person name="Rodrigues A.M."/>
            <person name="Tsui C.K."/>
            <person name="de Almeida L.G."/>
            <person name="Van Diepeningen A.D."/>
            <person name="van den Ende B.G."/>
            <person name="Fernandes G.F."/>
            <person name="Kano R."/>
            <person name="Hamelin R.C."/>
            <person name="Lopes-Bezerra L.M."/>
            <person name="Vasconcelos A.T."/>
            <person name="de Hoog S."/>
            <person name="de Camargo Z.P."/>
            <person name="Felipe M.S."/>
        </authorList>
    </citation>
    <scope>NUCLEOTIDE SEQUENCE [LARGE SCALE GENOMIC DNA]</scope>
    <source>
        <strain evidence="2 3">1099-18</strain>
    </source>
</reference>
<feature type="compositionally biased region" description="Polar residues" evidence="1">
    <location>
        <begin position="791"/>
        <end position="813"/>
    </location>
</feature>
<reference evidence="2 3" key="1">
    <citation type="journal article" date="2014" name="BMC Genomics">
        <title>Comparative genomics of the major fungal agents of human and animal Sporotrichosis: Sporothrix schenckii and Sporothrix brasiliensis.</title>
        <authorList>
            <person name="Teixeira M.M."/>
            <person name="de Almeida L.G."/>
            <person name="Kubitschek-Barreira P."/>
            <person name="Alves F.L."/>
            <person name="Kioshima E.S."/>
            <person name="Abadio A.K."/>
            <person name="Fernandes L."/>
            <person name="Derengowski L.S."/>
            <person name="Ferreira K.S."/>
            <person name="Souza R.C."/>
            <person name="Ruiz J.C."/>
            <person name="de Andrade N.C."/>
            <person name="Paes H.C."/>
            <person name="Nicola A.M."/>
            <person name="Albuquerque P."/>
            <person name="Gerber A.L."/>
            <person name="Martins V.P."/>
            <person name="Peconick L.D."/>
            <person name="Neto A.V."/>
            <person name="Chaucanez C.B."/>
            <person name="Silva P.A."/>
            <person name="Cunha O.L."/>
            <person name="de Oliveira F.F."/>
            <person name="dos Santos T.C."/>
            <person name="Barros A.L."/>
            <person name="Soares M.A."/>
            <person name="de Oliveira L.M."/>
            <person name="Marini M.M."/>
            <person name="Villalobos-Duno H."/>
            <person name="Cunha M.M."/>
            <person name="de Hoog S."/>
            <person name="da Silveira J.F."/>
            <person name="Henrissat B."/>
            <person name="Nino-Vega G.A."/>
            <person name="Cisalpino P.S."/>
            <person name="Mora-Montes H.M."/>
            <person name="Almeida S.R."/>
            <person name="Stajich J.E."/>
            <person name="Lopes-Bezerra L.M."/>
            <person name="Vasconcelos A.T."/>
            <person name="Felipe M.S."/>
        </authorList>
    </citation>
    <scope>NUCLEOTIDE SEQUENCE [LARGE SCALE GENOMIC DNA]</scope>
    <source>
        <strain evidence="2 3">1099-18</strain>
    </source>
</reference>